<dbReference type="Proteomes" id="UP001151760">
    <property type="component" value="Unassembled WGS sequence"/>
</dbReference>
<reference evidence="2" key="2">
    <citation type="submission" date="2022-01" db="EMBL/GenBank/DDBJ databases">
        <authorList>
            <person name="Yamashiro T."/>
            <person name="Shiraishi A."/>
            <person name="Satake H."/>
            <person name="Nakayama K."/>
        </authorList>
    </citation>
    <scope>NUCLEOTIDE SEQUENCE</scope>
</reference>
<organism evidence="2 3">
    <name type="scientific">Tanacetum coccineum</name>
    <dbReference type="NCBI Taxonomy" id="301880"/>
    <lineage>
        <taxon>Eukaryota</taxon>
        <taxon>Viridiplantae</taxon>
        <taxon>Streptophyta</taxon>
        <taxon>Embryophyta</taxon>
        <taxon>Tracheophyta</taxon>
        <taxon>Spermatophyta</taxon>
        <taxon>Magnoliopsida</taxon>
        <taxon>eudicotyledons</taxon>
        <taxon>Gunneridae</taxon>
        <taxon>Pentapetalae</taxon>
        <taxon>asterids</taxon>
        <taxon>campanulids</taxon>
        <taxon>Asterales</taxon>
        <taxon>Asteraceae</taxon>
        <taxon>Asteroideae</taxon>
        <taxon>Anthemideae</taxon>
        <taxon>Anthemidinae</taxon>
        <taxon>Tanacetum</taxon>
    </lineage>
</organism>
<evidence type="ECO:0000256" key="1">
    <source>
        <dbReference type="SAM" id="MobiDB-lite"/>
    </source>
</evidence>
<protein>
    <submittedName>
        <fullName evidence="2">Uncharacterized protein</fullName>
    </submittedName>
</protein>
<proteinExistence type="predicted"/>
<dbReference type="EMBL" id="BQNB010010460">
    <property type="protein sequence ID" value="GJS77603.1"/>
    <property type="molecule type" value="Genomic_DNA"/>
</dbReference>
<reference evidence="2" key="1">
    <citation type="journal article" date="2022" name="Int. J. Mol. Sci.">
        <title>Draft Genome of Tanacetum Coccineum: Genomic Comparison of Closely Related Tanacetum-Family Plants.</title>
        <authorList>
            <person name="Yamashiro T."/>
            <person name="Shiraishi A."/>
            <person name="Nakayama K."/>
            <person name="Satake H."/>
        </authorList>
    </citation>
    <scope>NUCLEOTIDE SEQUENCE</scope>
</reference>
<gene>
    <name evidence="2" type="ORF">Tco_0727484</name>
</gene>
<evidence type="ECO:0000313" key="3">
    <source>
        <dbReference type="Proteomes" id="UP001151760"/>
    </source>
</evidence>
<sequence>MSSSSTVTYTSVYTDSEPWRFQWVSDEDPEAPADAPPSPDYVSGPEHPPSKDYVLGPEEPEQTPLSSDYVPELEYPEYLVPSDVEAPIEDQPLPDDASPAALSPGYIADSDPKEDPEEDPADYPTDGG</sequence>
<comment type="caution">
    <text evidence="2">The sequence shown here is derived from an EMBL/GenBank/DDBJ whole genome shotgun (WGS) entry which is preliminary data.</text>
</comment>
<name>A0ABQ4YKS8_9ASTR</name>
<accession>A0ABQ4YKS8</accession>
<feature type="compositionally biased region" description="Acidic residues" evidence="1">
    <location>
        <begin position="112"/>
        <end position="121"/>
    </location>
</feature>
<keyword evidence="3" id="KW-1185">Reference proteome</keyword>
<feature type="non-terminal residue" evidence="2">
    <location>
        <position position="128"/>
    </location>
</feature>
<feature type="region of interest" description="Disordered" evidence="1">
    <location>
        <begin position="17"/>
        <end position="128"/>
    </location>
</feature>
<evidence type="ECO:0000313" key="2">
    <source>
        <dbReference type="EMBL" id="GJS77603.1"/>
    </source>
</evidence>